<keyword evidence="2" id="KW-1185">Reference proteome</keyword>
<organism evidence="1 2">
    <name type="scientific">Ornithinibacillus halotolerans</name>
    <dbReference type="NCBI Taxonomy" id="1274357"/>
    <lineage>
        <taxon>Bacteria</taxon>
        <taxon>Bacillati</taxon>
        <taxon>Bacillota</taxon>
        <taxon>Bacilli</taxon>
        <taxon>Bacillales</taxon>
        <taxon>Bacillaceae</taxon>
        <taxon>Ornithinibacillus</taxon>
    </lineage>
</organism>
<proteinExistence type="predicted"/>
<comment type="caution">
    <text evidence="1">The sequence shown here is derived from an EMBL/GenBank/DDBJ whole genome shotgun (WGS) entry which is preliminary data.</text>
</comment>
<accession>A0A916RXL5</accession>
<sequence length="189" mass="21766">MDSKLLLEKITLLNNQTKTFVEEIKELARKQHPSNPVTPSLLGYFTFSINTTSNINEENIILGDFQIKNLSPNTINDLYISIKIDATDRYNFSGKYKTNTYQTDRSISTYWNRFTQTDGEDEDNVLWFKLNNQKTLLPFETISFSDFQLTWKSESFFSCSVQGFIYTDFAKNGITALNSINVSTNGKEI</sequence>
<reference evidence="1" key="1">
    <citation type="journal article" date="2014" name="Int. J. Syst. Evol. Microbiol.">
        <title>Complete genome sequence of Corynebacterium casei LMG S-19264T (=DSM 44701T), isolated from a smear-ripened cheese.</title>
        <authorList>
            <consortium name="US DOE Joint Genome Institute (JGI-PGF)"/>
            <person name="Walter F."/>
            <person name="Albersmeier A."/>
            <person name="Kalinowski J."/>
            <person name="Ruckert C."/>
        </authorList>
    </citation>
    <scope>NUCLEOTIDE SEQUENCE</scope>
    <source>
        <strain evidence="1">CGMCC 1.12408</strain>
    </source>
</reference>
<protein>
    <submittedName>
        <fullName evidence="1">Uncharacterized protein</fullName>
    </submittedName>
</protein>
<dbReference type="Proteomes" id="UP000613512">
    <property type="component" value="Unassembled WGS sequence"/>
</dbReference>
<evidence type="ECO:0000313" key="1">
    <source>
        <dbReference type="EMBL" id="GGA75921.1"/>
    </source>
</evidence>
<gene>
    <name evidence="1" type="ORF">GCM10008025_19460</name>
</gene>
<dbReference type="AlphaFoldDB" id="A0A916RXL5"/>
<dbReference type="EMBL" id="BMEY01000008">
    <property type="protein sequence ID" value="GGA75921.1"/>
    <property type="molecule type" value="Genomic_DNA"/>
</dbReference>
<name>A0A916RXL5_9BACI</name>
<reference evidence="1" key="2">
    <citation type="submission" date="2020-09" db="EMBL/GenBank/DDBJ databases">
        <authorList>
            <person name="Sun Q."/>
            <person name="Zhou Y."/>
        </authorList>
    </citation>
    <scope>NUCLEOTIDE SEQUENCE</scope>
    <source>
        <strain evidence="1">CGMCC 1.12408</strain>
    </source>
</reference>
<evidence type="ECO:0000313" key="2">
    <source>
        <dbReference type="Proteomes" id="UP000613512"/>
    </source>
</evidence>
<dbReference type="RefSeq" id="WP_188384469.1">
    <property type="nucleotide sequence ID" value="NZ_BMEY01000008.1"/>
</dbReference>